<evidence type="ECO:0000313" key="1">
    <source>
        <dbReference type="EMBL" id="MPN59953.1"/>
    </source>
</evidence>
<dbReference type="AlphaFoldDB" id="A0A645JJZ6"/>
<organism evidence="1">
    <name type="scientific">bioreactor metagenome</name>
    <dbReference type="NCBI Taxonomy" id="1076179"/>
    <lineage>
        <taxon>unclassified sequences</taxon>
        <taxon>metagenomes</taxon>
        <taxon>ecological metagenomes</taxon>
    </lineage>
</organism>
<protein>
    <submittedName>
        <fullName evidence="1">Uncharacterized protein</fullName>
    </submittedName>
</protein>
<proteinExistence type="predicted"/>
<accession>A0A645JJZ6</accession>
<name>A0A645JJZ6_9ZZZZ</name>
<reference evidence="1" key="1">
    <citation type="submission" date="2019-08" db="EMBL/GenBank/DDBJ databases">
        <authorList>
            <person name="Kucharzyk K."/>
            <person name="Murdoch R.W."/>
            <person name="Higgins S."/>
            <person name="Loffler F."/>
        </authorList>
    </citation>
    <scope>NUCLEOTIDE SEQUENCE</scope>
</reference>
<dbReference type="EMBL" id="VSSQ01134581">
    <property type="protein sequence ID" value="MPN59953.1"/>
    <property type="molecule type" value="Genomic_DNA"/>
</dbReference>
<sequence length="52" mass="5549">MQSIAKMKAATEMCHIFMPAMEFFTFSGRSKSSGDAKMNAEASANAGAIGRM</sequence>
<gene>
    <name evidence="1" type="ORF">SDC9_207676</name>
</gene>
<comment type="caution">
    <text evidence="1">The sequence shown here is derived from an EMBL/GenBank/DDBJ whole genome shotgun (WGS) entry which is preliminary data.</text>
</comment>